<protein>
    <recommendedName>
        <fullName evidence="8">ABC transmembrane type-1 domain-containing protein</fullName>
    </recommendedName>
</protein>
<feature type="transmembrane region" description="Helical" evidence="7">
    <location>
        <begin position="248"/>
        <end position="269"/>
    </location>
</feature>
<dbReference type="Proteomes" id="UP000032431">
    <property type="component" value="Chromosome I"/>
</dbReference>
<gene>
    <name evidence="9" type="ORF">CCDG5_1618</name>
</gene>
<evidence type="ECO:0000313" key="10">
    <source>
        <dbReference type="Proteomes" id="UP000032431"/>
    </source>
</evidence>
<name>A0A078KLV8_9FIRM</name>
<dbReference type="GO" id="GO:0005886">
    <property type="term" value="C:plasma membrane"/>
    <property type="evidence" value="ECO:0007669"/>
    <property type="project" value="UniProtKB-SubCell"/>
</dbReference>
<evidence type="ECO:0000256" key="2">
    <source>
        <dbReference type="ARBA" id="ARBA00022448"/>
    </source>
</evidence>
<organism evidence="9 10">
    <name type="scientific">[Clostridium] cellulosi</name>
    <dbReference type="NCBI Taxonomy" id="29343"/>
    <lineage>
        <taxon>Bacteria</taxon>
        <taxon>Bacillati</taxon>
        <taxon>Bacillota</taxon>
        <taxon>Clostridia</taxon>
        <taxon>Eubacteriales</taxon>
        <taxon>Oscillospiraceae</taxon>
        <taxon>Oscillospiraceae incertae sedis</taxon>
    </lineage>
</organism>
<evidence type="ECO:0000256" key="7">
    <source>
        <dbReference type="RuleBase" id="RU363032"/>
    </source>
</evidence>
<evidence type="ECO:0000256" key="5">
    <source>
        <dbReference type="ARBA" id="ARBA00022989"/>
    </source>
</evidence>
<feature type="transmembrane region" description="Helical" evidence="7">
    <location>
        <begin position="145"/>
        <end position="164"/>
    </location>
</feature>
<dbReference type="EMBL" id="LM995447">
    <property type="protein sequence ID" value="CDZ24726.1"/>
    <property type="molecule type" value="Genomic_DNA"/>
</dbReference>
<dbReference type="SUPFAM" id="SSF161098">
    <property type="entry name" value="MetI-like"/>
    <property type="match status" value="1"/>
</dbReference>
<dbReference type="PROSITE" id="PS50928">
    <property type="entry name" value="ABC_TM1"/>
    <property type="match status" value="1"/>
</dbReference>
<dbReference type="GO" id="GO:0055085">
    <property type="term" value="P:transmembrane transport"/>
    <property type="evidence" value="ECO:0007669"/>
    <property type="project" value="InterPro"/>
</dbReference>
<dbReference type="Pfam" id="PF00528">
    <property type="entry name" value="BPD_transp_1"/>
    <property type="match status" value="1"/>
</dbReference>
<feature type="transmembrane region" description="Helical" evidence="7">
    <location>
        <begin position="81"/>
        <end position="100"/>
    </location>
</feature>
<evidence type="ECO:0000256" key="1">
    <source>
        <dbReference type="ARBA" id="ARBA00004651"/>
    </source>
</evidence>
<keyword evidence="6 7" id="KW-0472">Membrane</keyword>
<evidence type="ECO:0000256" key="6">
    <source>
        <dbReference type="ARBA" id="ARBA00023136"/>
    </source>
</evidence>
<dbReference type="PANTHER" id="PTHR43744:SF12">
    <property type="entry name" value="ABC TRANSPORTER PERMEASE PROTEIN MG189-RELATED"/>
    <property type="match status" value="1"/>
</dbReference>
<dbReference type="Gene3D" id="1.10.3720.10">
    <property type="entry name" value="MetI-like"/>
    <property type="match status" value="1"/>
</dbReference>
<keyword evidence="3" id="KW-1003">Cell membrane</keyword>
<dbReference type="STRING" id="29343.CCDG5_1618"/>
<sequence>MARTISKSTSRRIELIIIGIILGICTIICIFPFIWMISTSLKSTAEAYSFPPTLIPKRPMFSNFKNGFAKADFVQFTKNTIFLTLVCTVGTVISSAVVAYGFARFKARGSNILFLCLMGTIMLPTQVTLVPQYLLYYKLGMVDTYWPMIVPAWLGGGAFNIFLYRQFFLSLPKELNEAATIDGANSWQTFFHIILPSVKPVSLAVAVMSLVYNWNDFYTPLIYLNTTSKFTVSIGLQFLNSSMGTTKIGQMMAVALVTLLPVLVIFFVCQKYFVQGIKMSGLKS</sequence>
<evidence type="ECO:0000256" key="3">
    <source>
        <dbReference type="ARBA" id="ARBA00022475"/>
    </source>
</evidence>
<keyword evidence="2 7" id="KW-0813">Transport</keyword>
<feature type="domain" description="ABC transmembrane type-1" evidence="8">
    <location>
        <begin position="77"/>
        <end position="269"/>
    </location>
</feature>
<feature type="transmembrane region" description="Helical" evidence="7">
    <location>
        <begin position="12"/>
        <end position="35"/>
    </location>
</feature>
<dbReference type="KEGG" id="ccel:CCDG5_1618"/>
<dbReference type="OrthoDB" id="153186at2"/>
<evidence type="ECO:0000256" key="4">
    <source>
        <dbReference type="ARBA" id="ARBA00022692"/>
    </source>
</evidence>
<reference evidence="10" key="1">
    <citation type="submission" date="2014-07" db="EMBL/GenBank/DDBJ databases">
        <authorList>
            <person name="Wibberg D."/>
        </authorList>
    </citation>
    <scope>NUCLEOTIDE SEQUENCE [LARGE SCALE GENOMIC DNA]</scope>
    <source>
        <strain evidence="10">DG5</strain>
    </source>
</reference>
<dbReference type="InterPro" id="IPR035906">
    <property type="entry name" value="MetI-like_sf"/>
</dbReference>
<dbReference type="PATRIC" id="fig|29343.3.peg.1703"/>
<evidence type="ECO:0000259" key="8">
    <source>
        <dbReference type="PROSITE" id="PS50928"/>
    </source>
</evidence>
<accession>A0A078KLV8</accession>
<comment type="subcellular location">
    <subcellularLocation>
        <location evidence="1 7">Cell membrane</location>
        <topology evidence="1 7">Multi-pass membrane protein</topology>
    </subcellularLocation>
</comment>
<dbReference type="AlphaFoldDB" id="A0A078KLV8"/>
<proteinExistence type="inferred from homology"/>
<keyword evidence="10" id="KW-1185">Reference proteome</keyword>
<keyword evidence="4 7" id="KW-0812">Transmembrane</keyword>
<keyword evidence="5 7" id="KW-1133">Transmembrane helix</keyword>
<feature type="transmembrane region" description="Helical" evidence="7">
    <location>
        <begin position="190"/>
        <end position="212"/>
    </location>
</feature>
<dbReference type="CDD" id="cd06261">
    <property type="entry name" value="TM_PBP2"/>
    <property type="match status" value="1"/>
</dbReference>
<evidence type="ECO:0000313" key="9">
    <source>
        <dbReference type="EMBL" id="CDZ24726.1"/>
    </source>
</evidence>
<dbReference type="HOGENOM" id="CLU_016047_1_1_9"/>
<feature type="transmembrane region" description="Helical" evidence="7">
    <location>
        <begin position="112"/>
        <end position="133"/>
    </location>
</feature>
<dbReference type="InterPro" id="IPR000515">
    <property type="entry name" value="MetI-like"/>
</dbReference>
<dbReference type="PANTHER" id="PTHR43744">
    <property type="entry name" value="ABC TRANSPORTER PERMEASE PROTEIN MG189-RELATED-RELATED"/>
    <property type="match status" value="1"/>
</dbReference>
<comment type="similarity">
    <text evidence="7">Belongs to the binding-protein-dependent transport system permease family.</text>
</comment>